<evidence type="ECO:0000259" key="3">
    <source>
        <dbReference type="Pfam" id="PF14258"/>
    </source>
</evidence>
<dbReference type="Proteomes" id="UP000647172">
    <property type="component" value="Unassembled WGS sequence"/>
</dbReference>
<dbReference type="AlphaFoldDB" id="A0A919MIR1"/>
<protein>
    <recommendedName>
        <fullName evidence="3">DUF4350 domain-containing protein</fullName>
    </recommendedName>
</protein>
<dbReference type="EMBL" id="BOMQ01000053">
    <property type="protein sequence ID" value="GIE51019.1"/>
    <property type="molecule type" value="Genomic_DNA"/>
</dbReference>
<evidence type="ECO:0000313" key="4">
    <source>
        <dbReference type="EMBL" id="GIE51019.1"/>
    </source>
</evidence>
<feature type="domain" description="DUF4350" evidence="3">
    <location>
        <begin position="43"/>
        <end position="213"/>
    </location>
</feature>
<keyword evidence="5" id="KW-1185">Reference proteome</keyword>
<evidence type="ECO:0000256" key="2">
    <source>
        <dbReference type="SAM" id="SignalP"/>
    </source>
</evidence>
<feature type="compositionally biased region" description="Basic and acidic residues" evidence="1">
    <location>
        <begin position="226"/>
        <end position="241"/>
    </location>
</feature>
<sequence>MRSRRWWRFALPLGVVAGLALTTGIVHAVEQPDPTDASFLSPTSDAGDGARLLAADLAGAGVRVSVRTRSREAIAEAAAAGPVTVFVTTPGLVHPSSLDLLSTLPPQVRVVLVAPGEDELAAAGFDIPVRGPRWTAAAPQPGCSTDFASAAGPAAVQRRQYGAAAYPAVRCYDDALVEFPTGRATITLVGAADPFRNDRADEHGNRVLARGLLGRDPTVIWLDLHEREPAPDDGAGRPNREDEQDPGADGSGDGQGRDGDRSGDDAGQDPAGDPQDGQGDGRGDGESAQGGGNAVTDSPLARAFPPAVWATLALLALAALALAAASARRLGAPVAEPLPVRVRAAETVRGLGGLYQRAGARSTSLATLQSAARRRLAEHYGLDADTPTDEVAERVAATVGRPVVEVRHLLGGGVEDSDEELARAATTVQNLVRFVTGQQHWQQGPDEGNET</sequence>
<feature type="region of interest" description="Disordered" evidence="1">
    <location>
        <begin position="226"/>
        <end position="298"/>
    </location>
</feature>
<evidence type="ECO:0000256" key="1">
    <source>
        <dbReference type="SAM" id="MobiDB-lite"/>
    </source>
</evidence>
<evidence type="ECO:0000313" key="5">
    <source>
        <dbReference type="Proteomes" id="UP000647172"/>
    </source>
</evidence>
<dbReference type="RefSeq" id="WP_203771168.1">
    <property type="nucleotide sequence ID" value="NZ_BAAAYJ010000062.1"/>
</dbReference>
<name>A0A919MIR1_9ACTN</name>
<feature type="chain" id="PRO_5037425333" description="DUF4350 domain-containing protein" evidence="2">
    <location>
        <begin position="29"/>
        <end position="451"/>
    </location>
</feature>
<gene>
    <name evidence="4" type="ORF">Ani05nite_45530</name>
</gene>
<proteinExistence type="predicted"/>
<accession>A0A919MIR1</accession>
<comment type="caution">
    <text evidence="4">The sequence shown here is derived from an EMBL/GenBank/DDBJ whole genome shotgun (WGS) entry which is preliminary data.</text>
</comment>
<feature type="signal peptide" evidence="2">
    <location>
        <begin position="1"/>
        <end position="28"/>
    </location>
</feature>
<dbReference type="Pfam" id="PF14258">
    <property type="entry name" value="DUF4350"/>
    <property type="match status" value="1"/>
</dbReference>
<reference evidence="4" key="1">
    <citation type="submission" date="2021-01" db="EMBL/GenBank/DDBJ databases">
        <title>Whole genome shotgun sequence of Actinoplanes nipponensis NBRC 14063.</title>
        <authorList>
            <person name="Komaki H."/>
            <person name="Tamura T."/>
        </authorList>
    </citation>
    <scope>NUCLEOTIDE SEQUENCE</scope>
    <source>
        <strain evidence="4">NBRC 14063</strain>
    </source>
</reference>
<dbReference type="InterPro" id="IPR025646">
    <property type="entry name" value="DUF4350"/>
</dbReference>
<keyword evidence="2" id="KW-0732">Signal</keyword>
<organism evidence="4 5">
    <name type="scientific">Actinoplanes nipponensis</name>
    <dbReference type="NCBI Taxonomy" id="135950"/>
    <lineage>
        <taxon>Bacteria</taxon>
        <taxon>Bacillati</taxon>
        <taxon>Actinomycetota</taxon>
        <taxon>Actinomycetes</taxon>
        <taxon>Micromonosporales</taxon>
        <taxon>Micromonosporaceae</taxon>
        <taxon>Actinoplanes</taxon>
    </lineage>
</organism>
<feature type="compositionally biased region" description="Basic and acidic residues" evidence="1">
    <location>
        <begin position="255"/>
        <end position="264"/>
    </location>
</feature>
<feature type="compositionally biased region" description="Low complexity" evidence="1">
    <location>
        <begin position="268"/>
        <end position="277"/>
    </location>
</feature>